<comment type="subcellular location">
    <subcellularLocation>
        <location evidence="1">Endoplasmic reticulum membrane</location>
        <topology evidence="1">Multi-pass membrane protein</topology>
    </subcellularLocation>
</comment>
<evidence type="ECO:0000256" key="4">
    <source>
        <dbReference type="ARBA" id="ARBA00022989"/>
    </source>
</evidence>
<evidence type="ECO:0000313" key="8">
    <source>
        <dbReference type="Proteomes" id="UP000094065"/>
    </source>
</evidence>
<evidence type="ECO:0000256" key="6">
    <source>
        <dbReference type="SAM" id="Phobius"/>
    </source>
</evidence>
<reference evidence="7 8" key="1">
    <citation type="submission" date="2016-06" db="EMBL/GenBank/DDBJ databases">
        <title>Evolution of pathogenesis and genome organization in the Tremellales.</title>
        <authorList>
            <person name="Cuomo C."/>
            <person name="Litvintseva A."/>
            <person name="Heitman J."/>
            <person name="Chen Y."/>
            <person name="Sun S."/>
            <person name="Springer D."/>
            <person name="Dromer F."/>
            <person name="Young S."/>
            <person name="Zeng Q."/>
            <person name="Chapman S."/>
            <person name="Gujja S."/>
            <person name="Saif S."/>
            <person name="Birren B."/>
        </authorList>
    </citation>
    <scope>NUCLEOTIDE SEQUENCE [LARGE SCALE GENOMIC DNA]</scope>
    <source>
        <strain evidence="7 8">CBS 6039</strain>
    </source>
</reference>
<dbReference type="InterPro" id="IPR024512">
    <property type="entry name" value="Ser_palmitoyltrfase_ssu-like"/>
</dbReference>
<name>A0A1E3I3J2_9TREE</name>
<dbReference type="STRING" id="1295533.A0A1E3I3J2"/>
<proteinExistence type="predicted"/>
<keyword evidence="3" id="KW-0256">Endoplasmic reticulum</keyword>
<feature type="transmembrane region" description="Helical" evidence="6">
    <location>
        <begin position="45"/>
        <end position="66"/>
    </location>
</feature>
<dbReference type="GO" id="GO:0005789">
    <property type="term" value="C:endoplasmic reticulum membrane"/>
    <property type="evidence" value="ECO:0007669"/>
    <property type="project" value="UniProtKB-SubCell"/>
</dbReference>
<dbReference type="Proteomes" id="UP000094065">
    <property type="component" value="Unassembled WGS sequence"/>
</dbReference>
<protein>
    <submittedName>
        <fullName evidence="7">Uncharacterized protein</fullName>
    </submittedName>
</protein>
<dbReference type="Pfam" id="PF11779">
    <property type="entry name" value="SPT_ssu-like"/>
    <property type="match status" value="1"/>
</dbReference>
<evidence type="ECO:0000256" key="5">
    <source>
        <dbReference type="ARBA" id="ARBA00023136"/>
    </source>
</evidence>
<dbReference type="AlphaFoldDB" id="A0A1E3I3J2"/>
<comment type="caution">
    <text evidence="7">The sequence shown here is derived from an EMBL/GenBank/DDBJ whole genome shotgun (WGS) entry which is preliminary data.</text>
</comment>
<keyword evidence="2 6" id="KW-0812">Transmembrane</keyword>
<keyword evidence="4 6" id="KW-1133">Transmembrane helix</keyword>
<dbReference type="RefSeq" id="XP_018996945.1">
    <property type="nucleotide sequence ID" value="XM_019134518.1"/>
</dbReference>
<dbReference type="EMBL" id="AWGJ01000002">
    <property type="protein sequence ID" value="ODN82945.1"/>
    <property type="molecule type" value="Genomic_DNA"/>
</dbReference>
<evidence type="ECO:0000256" key="1">
    <source>
        <dbReference type="ARBA" id="ARBA00004477"/>
    </source>
</evidence>
<gene>
    <name evidence="7" type="ORF">L202_01189</name>
</gene>
<sequence>MSSTYNNRPLYTARPPPGLRRKLWDWSTRFEVTFALSMMQPWEKAVIWTTLALISLLFWFSLYSYLPAHVTYLQRRYAYYVYGDENVELDWFIGRVKDLVGTQMLRGAGEVQKGMGMARGHGLEL</sequence>
<keyword evidence="5 6" id="KW-0472">Membrane</keyword>
<organism evidence="7 8">
    <name type="scientific">Cryptococcus amylolentus CBS 6039</name>
    <dbReference type="NCBI Taxonomy" id="1295533"/>
    <lineage>
        <taxon>Eukaryota</taxon>
        <taxon>Fungi</taxon>
        <taxon>Dikarya</taxon>
        <taxon>Basidiomycota</taxon>
        <taxon>Agaricomycotina</taxon>
        <taxon>Tremellomycetes</taxon>
        <taxon>Tremellales</taxon>
        <taxon>Cryptococcaceae</taxon>
        <taxon>Cryptococcus</taxon>
    </lineage>
</organism>
<evidence type="ECO:0000256" key="3">
    <source>
        <dbReference type="ARBA" id="ARBA00022824"/>
    </source>
</evidence>
<dbReference type="OrthoDB" id="202672at2759"/>
<accession>A0A1E3I3J2</accession>
<keyword evidence="8" id="KW-1185">Reference proteome</keyword>
<evidence type="ECO:0000256" key="2">
    <source>
        <dbReference type="ARBA" id="ARBA00022692"/>
    </source>
</evidence>
<dbReference type="GeneID" id="30152498"/>
<evidence type="ECO:0000313" key="7">
    <source>
        <dbReference type="EMBL" id="ODN82945.1"/>
    </source>
</evidence>